<accession>A0ABX0VV32</accession>
<sequence length="59" mass="6339">MVKVIESVPENDRSLELVDMIVLGVGMVMLIAAVVAFVGAGRDTIHAVEDLHATNITDY</sequence>
<dbReference type="Proteomes" id="UP000709466">
    <property type="component" value="Unassembled WGS sequence"/>
</dbReference>
<reference evidence="2 3" key="1">
    <citation type="submission" date="2020-03" db="EMBL/GenBank/DDBJ databases">
        <title>Bacterial isolates of synthetic phycosphere.</title>
        <authorList>
            <person name="Fu H."/>
            <person name="Moran M.A."/>
        </authorList>
    </citation>
    <scope>NUCLEOTIDE SEQUENCE [LARGE SCALE GENOMIC DNA]</scope>
    <source>
        <strain evidence="2 3">HF1</strain>
    </source>
</reference>
<protein>
    <recommendedName>
        <fullName evidence="4">Flp pilus assembly protein, pilin Flp</fullName>
    </recommendedName>
</protein>
<dbReference type="RefSeq" id="WP_167637341.1">
    <property type="nucleotide sequence ID" value="NZ_JAATOP010000003.1"/>
</dbReference>
<evidence type="ECO:0000313" key="2">
    <source>
        <dbReference type="EMBL" id="NIY71947.1"/>
    </source>
</evidence>
<keyword evidence="3" id="KW-1185">Reference proteome</keyword>
<keyword evidence="1" id="KW-0812">Transmembrane</keyword>
<keyword evidence="1" id="KW-0472">Membrane</keyword>
<proteinExistence type="predicted"/>
<feature type="transmembrane region" description="Helical" evidence="1">
    <location>
        <begin position="20"/>
        <end position="40"/>
    </location>
</feature>
<evidence type="ECO:0008006" key="4">
    <source>
        <dbReference type="Google" id="ProtNLM"/>
    </source>
</evidence>
<evidence type="ECO:0000256" key="1">
    <source>
        <dbReference type="SAM" id="Phobius"/>
    </source>
</evidence>
<dbReference type="EMBL" id="JAATOP010000003">
    <property type="protein sequence ID" value="NIY71947.1"/>
    <property type="molecule type" value="Genomic_DNA"/>
</dbReference>
<comment type="caution">
    <text evidence="2">The sequence shown here is derived from an EMBL/GenBank/DDBJ whole genome shotgun (WGS) entry which is preliminary data.</text>
</comment>
<keyword evidence="1" id="KW-1133">Transmembrane helix</keyword>
<evidence type="ECO:0000313" key="3">
    <source>
        <dbReference type="Proteomes" id="UP000709466"/>
    </source>
</evidence>
<name>A0ABX0VV32_9RHOB</name>
<gene>
    <name evidence="2" type="ORF">HCZ30_05795</name>
</gene>
<organism evidence="2 3">
    <name type="scientific">Marivivens donghaensis</name>
    <dbReference type="NCBI Taxonomy" id="1699413"/>
    <lineage>
        <taxon>Bacteria</taxon>
        <taxon>Pseudomonadati</taxon>
        <taxon>Pseudomonadota</taxon>
        <taxon>Alphaproteobacteria</taxon>
        <taxon>Rhodobacterales</taxon>
        <taxon>Paracoccaceae</taxon>
        <taxon>Marivivens group</taxon>
        <taxon>Marivivens</taxon>
    </lineage>
</organism>